<gene>
    <name evidence="2" type="ORF">E2R62_17170</name>
</gene>
<accession>A0A482PS51</accession>
<dbReference type="AlphaFoldDB" id="A0A482PS51"/>
<proteinExistence type="predicted"/>
<dbReference type="InterPro" id="IPR029118">
    <property type="entry name" value="Ntox16"/>
</dbReference>
<organism evidence="2">
    <name type="scientific">Citrobacter rodentium</name>
    <dbReference type="NCBI Taxonomy" id="67825"/>
    <lineage>
        <taxon>Bacteria</taxon>
        <taxon>Pseudomonadati</taxon>
        <taxon>Pseudomonadota</taxon>
        <taxon>Gammaproteobacteria</taxon>
        <taxon>Enterobacterales</taxon>
        <taxon>Enterobacteriaceae</taxon>
        <taxon>Citrobacter</taxon>
    </lineage>
</organism>
<evidence type="ECO:0000313" key="2">
    <source>
        <dbReference type="EMBL" id="QBY30396.1"/>
    </source>
</evidence>
<dbReference type="NCBIfam" id="TIGR03696">
    <property type="entry name" value="Rhs_assc_core"/>
    <property type="match status" value="1"/>
</dbReference>
<dbReference type="Pfam" id="PF15523">
    <property type="entry name" value="Ntox16"/>
    <property type="match status" value="1"/>
</dbReference>
<dbReference type="InterPro" id="IPR022385">
    <property type="entry name" value="Rhs_assc_core"/>
</dbReference>
<dbReference type="Gene3D" id="2.180.10.10">
    <property type="entry name" value="RHS repeat-associated core"/>
    <property type="match status" value="1"/>
</dbReference>
<dbReference type="EMBL" id="CP038008">
    <property type="protein sequence ID" value="QBY30396.1"/>
    <property type="molecule type" value="Genomic_DNA"/>
</dbReference>
<sequence>MRDGGSLSHHYHYDNRHRLERYFRTQKGRYITQDPIGLRGGWNPYTYPLNPVTEIDPEGLNPLVLGFAALMSCGLLSSAGVIQSSQQDRDQYGRRVNPEADKLTNEHRTGLNPGGNCTPQDLNDLQNEKDRLCNQSRACAPQMPKSELLRRYEINLACASVRKQINNQCFGGGDRIHMSEESEAYGVGAVCSRYASMK</sequence>
<reference evidence="2" key="1">
    <citation type="submission" date="2019-03" db="EMBL/GenBank/DDBJ databases">
        <title>Complete genome sequence of enteropathogenic Citrobacter rodentium strain DBS100.</title>
        <authorList>
            <person name="Popov G."/>
            <person name="Fiebig A."/>
            <person name="Shideler S."/>
            <person name="Coombes B."/>
            <person name="Savchenko A."/>
        </authorList>
    </citation>
    <scope>NUCLEOTIDE SEQUENCE</scope>
    <source>
        <strain evidence="2">DBS100</strain>
    </source>
</reference>
<evidence type="ECO:0000259" key="1">
    <source>
        <dbReference type="Pfam" id="PF15523"/>
    </source>
</evidence>
<name>A0A482PS51_CITRO</name>
<feature type="domain" description="Novel toxin 16" evidence="1">
    <location>
        <begin position="114"/>
        <end position="191"/>
    </location>
</feature>
<protein>
    <recommendedName>
        <fullName evidence="1">Novel toxin 16 domain-containing protein</fullName>
    </recommendedName>
</protein>